<keyword evidence="4" id="KW-1185">Reference proteome</keyword>
<feature type="domain" description="HTH CENPB-type" evidence="2">
    <location>
        <begin position="1"/>
        <end position="37"/>
    </location>
</feature>
<dbReference type="EMBL" id="JAQQPM010000001">
    <property type="protein sequence ID" value="KAK2067911.1"/>
    <property type="molecule type" value="Genomic_DNA"/>
</dbReference>
<dbReference type="Proteomes" id="UP001217918">
    <property type="component" value="Unassembled WGS sequence"/>
</dbReference>
<evidence type="ECO:0000313" key="3">
    <source>
        <dbReference type="EMBL" id="KAK2067911.1"/>
    </source>
</evidence>
<proteinExistence type="predicted"/>
<reference evidence="3" key="1">
    <citation type="journal article" date="2023" name="Mol. Plant Microbe Interact.">
        <title>Elucidating the Obligate Nature and Biological Capacity of an Invasive Fungal Corn Pathogen.</title>
        <authorList>
            <person name="MacCready J.S."/>
            <person name="Roggenkamp E.M."/>
            <person name="Gdanetz K."/>
            <person name="Chilvers M.I."/>
        </authorList>
    </citation>
    <scope>NUCLEOTIDE SEQUENCE</scope>
    <source>
        <strain evidence="3">PM02</strain>
    </source>
</reference>
<name>A0AAD9HYP9_9PEZI</name>
<dbReference type="AlphaFoldDB" id="A0AAD9HYP9"/>
<organism evidence="3 4">
    <name type="scientific">Phyllachora maydis</name>
    <dbReference type="NCBI Taxonomy" id="1825666"/>
    <lineage>
        <taxon>Eukaryota</taxon>
        <taxon>Fungi</taxon>
        <taxon>Dikarya</taxon>
        <taxon>Ascomycota</taxon>
        <taxon>Pezizomycotina</taxon>
        <taxon>Sordariomycetes</taxon>
        <taxon>Sordariomycetidae</taxon>
        <taxon>Phyllachorales</taxon>
        <taxon>Phyllachoraceae</taxon>
        <taxon>Phyllachora</taxon>
    </lineage>
</organism>
<dbReference type="CDD" id="cd05120">
    <property type="entry name" value="APH_ChoK_like"/>
    <property type="match status" value="1"/>
</dbReference>
<dbReference type="InterPro" id="IPR011009">
    <property type="entry name" value="Kinase-like_dom_sf"/>
</dbReference>
<dbReference type="PANTHER" id="PTHR21310">
    <property type="entry name" value="AMINOGLYCOSIDE PHOSPHOTRANSFERASE-RELATED-RELATED"/>
    <property type="match status" value="1"/>
</dbReference>
<evidence type="ECO:0000259" key="2">
    <source>
        <dbReference type="PROSITE" id="PS51253"/>
    </source>
</evidence>
<accession>A0AAD9HYP9</accession>
<dbReference type="InterPro" id="IPR006600">
    <property type="entry name" value="HTH_CenpB_DNA-bd_dom"/>
</dbReference>
<dbReference type="Pfam" id="PF01636">
    <property type="entry name" value="APH"/>
    <property type="match status" value="1"/>
</dbReference>
<dbReference type="PANTHER" id="PTHR21310:SF15">
    <property type="entry name" value="AMINOGLYCOSIDE PHOSPHOTRANSFERASE DOMAIN-CONTAINING PROTEIN"/>
    <property type="match status" value="1"/>
</dbReference>
<dbReference type="SUPFAM" id="SSF56112">
    <property type="entry name" value="Protein kinase-like (PK-like)"/>
    <property type="match status" value="1"/>
</dbReference>
<evidence type="ECO:0000313" key="4">
    <source>
        <dbReference type="Proteomes" id="UP001217918"/>
    </source>
</evidence>
<dbReference type="GO" id="GO:0003677">
    <property type="term" value="F:DNA binding"/>
    <property type="evidence" value="ECO:0007669"/>
    <property type="project" value="UniProtKB-KW"/>
</dbReference>
<dbReference type="PROSITE" id="PS51253">
    <property type="entry name" value="HTH_CENPB"/>
    <property type="match status" value="1"/>
</dbReference>
<gene>
    <name evidence="3" type="ORF">P8C59_001610</name>
</gene>
<dbReference type="InterPro" id="IPR002575">
    <property type="entry name" value="Aminoglycoside_PTrfase"/>
</dbReference>
<evidence type="ECO:0000256" key="1">
    <source>
        <dbReference type="ARBA" id="ARBA00023125"/>
    </source>
</evidence>
<comment type="caution">
    <text evidence="3">The sequence shown here is derived from an EMBL/GenBank/DDBJ whole genome shotgun (WGS) entry which is preliminary data.</text>
</comment>
<dbReference type="Gene3D" id="3.90.1200.10">
    <property type="match status" value="1"/>
</dbReference>
<dbReference type="InterPro" id="IPR051678">
    <property type="entry name" value="AGP_Transferase"/>
</dbReference>
<sequence length="340" mass="38557">MVQEFAQKLYTEQGGVGALGIHWAERFIKRDTELKRQIGLKPPNPVLTDTKYGRLLRATNEQRRVKAVFGNETPPERVPAPYPEGQVVHKTDGDRRVVVRHGPDGCWATKYTTSTIGLGTNEAAAVRFIQAHTTIPVAECVAHDWDRITTRWVDGEQLGQAWPRLTPVQREGILDQLRDYIRQLHGVPLPPAAAAGEPFIGRLNGDAAVHPGIFQWTGGPFRTVKELHAWLLSNGKRGPPEGRSHFWQQLTSRLADDVPIHFTHGDLAGRNIIVRDGRVAAIIDWERAGWYPAYWEYFWAIRGLDTRPQDWGTLGQHIPTLFPTRYDLEYIFLYNLARLT</sequence>
<keyword evidence="1" id="KW-0238">DNA-binding</keyword>
<protein>
    <recommendedName>
        <fullName evidence="2">HTH CENPB-type domain-containing protein</fullName>
    </recommendedName>
</protein>